<dbReference type="Proteomes" id="UP001556367">
    <property type="component" value="Unassembled WGS sequence"/>
</dbReference>
<sequence>MSYCHSTRFVDFFIPTSSDHVVRRAVQPWMQIYLQSVSSSDAEHIRTLVPRVAIFISFLFWFRGRRTLSLILVTLSKILGIAMPSVSRLSPLLVVLATFLPLAAATNCKSNEFWYKDSSCCLPSGGPKTPPTPPKGSDCPPTTHYWGQKQGCCVPRNQPPANPPTPQCPKGWDWVAAQRRCVPAPPPPPPPPTCKSSEFWYKDSGCCLPNGGPKNPPSPPKGSDCPPSTHYWGDKQGCCVPRNPPPANPPTPQCSKGWTWTSDQRKCIPTPSQPNCKSNEFWYKESSCCLPVGGPKTPPSPPKGSDCPPSTHYWGDKQGCCVPRNPPPPNCPPPQCKKQWGWIPGLRKCTPTPEPPQPPQPSPKPGNGHVYRSHGILKRSKSRSNSLCPSGLSACPIAGSLGQDYECLDVQEELESCGGCVSTGQGQDCTTIQGAWNVGCNNGSCYVHTCEFGYLRSPDNKSCIRIGN</sequence>
<reference evidence="4" key="1">
    <citation type="submission" date="2024-06" db="EMBL/GenBank/DDBJ databases">
        <title>Multi-omics analyses provide insights into the biosynthesis of the anticancer antibiotic pleurotin in Hohenbuehelia grisea.</title>
        <authorList>
            <person name="Weaver J.A."/>
            <person name="Alberti F."/>
        </authorList>
    </citation>
    <scope>NUCLEOTIDE SEQUENCE [LARGE SCALE GENOMIC DNA]</scope>
    <source>
        <strain evidence="4">T-177</strain>
    </source>
</reference>
<dbReference type="Pfam" id="PF21671">
    <property type="entry name" value="CPL1-like"/>
    <property type="match status" value="1"/>
</dbReference>
<evidence type="ECO:0000313" key="4">
    <source>
        <dbReference type="Proteomes" id="UP001556367"/>
    </source>
</evidence>
<evidence type="ECO:0000259" key="2">
    <source>
        <dbReference type="Pfam" id="PF21671"/>
    </source>
</evidence>
<feature type="region of interest" description="Disordered" evidence="1">
    <location>
        <begin position="347"/>
        <end position="372"/>
    </location>
</feature>
<organism evidence="3 4">
    <name type="scientific">Hohenbuehelia grisea</name>
    <dbReference type="NCBI Taxonomy" id="104357"/>
    <lineage>
        <taxon>Eukaryota</taxon>
        <taxon>Fungi</taxon>
        <taxon>Dikarya</taxon>
        <taxon>Basidiomycota</taxon>
        <taxon>Agaricomycotina</taxon>
        <taxon>Agaricomycetes</taxon>
        <taxon>Agaricomycetidae</taxon>
        <taxon>Agaricales</taxon>
        <taxon>Pleurotineae</taxon>
        <taxon>Pleurotaceae</taxon>
        <taxon>Hohenbuehelia</taxon>
    </lineage>
</organism>
<evidence type="ECO:0000256" key="1">
    <source>
        <dbReference type="SAM" id="MobiDB-lite"/>
    </source>
</evidence>
<name>A0ABR3J6N3_9AGAR</name>
<protein>
    <recommendedName>
        <fullName evidence="2">Protein CPL1-like domain-containing protein</fullName>
    </recommendedName>
</protein>
<feature type="compositionally biased region" description="Pro residues" evidence="1">
    <location>
        <begin position="352"/>
        <end position="364"/>
    </location>
</feature>
<feature type="domain" description="Protein CPL1-like" evidence="2">
    <location>
        <begin position="405"/>
        <end position="464"/>
    </location>
</feature>
<keyword evidence="4" id="KW-1185">Reference proteome</keyword>
<dbReference type="PANTHER" id="PTHR35192">
    <property type="entry name" value="PROTEIN, PUTATIVE-RELATED"/>
    <property type="match status" value="1"/>
</dbReference>
<dbReference type="PANTHER" id="PTHR35192:SF2">
    <property type="entry name" value="APPLE DOMAIN-CONTAINING PROTEIN"/>
    <property type="match status" value="1"/>
</dbReference>
<dbReference type="InterPro" id="IPR038955">
    <property type="entry name" value="PriA/CPL1_fungi"/>
</dbReference>
<gene>
    <name evidence="3" type="ORF">HGRIS_007904</name>
</gene>
<evidence type="ECO:0000313" key="3">
    <source>
        <dbReference type="EMBL" id="KAL0951173.1"/>
    </source>
</evidence>
<proteinExistence type="predicted"/>
<accession>A0ABR3J6N3</accession>
<dbReference type="InterPro" id="IPR048661">
    <property type="entry name" value="CPL1-like"/>
</dbReference>
<dbReference type="EMBL" id="JASNQZ010000011">
    <property type="protein sequence ID" value="KAL0951173.1"/>
    <property type="molecule type" value="Genomic_DNA"/>
</dbReference>
<comment type="caution">
    <text evidence="3">The sequence shown here is derived from an EMBL/GenBank/DDBJ whole genome shotgun (WGS) entry which is preliminary data.</text>
</comment>